<keyword evidence="4" id="KW-0528">Neurotoxin</keyword>
<evidence type="ECO:0000313" key="11">
    <source>
        <dbReference type="Proteomes" id="UP000759131"/>
    </source>
</evidence>
<feature type="repeat" description="ANK" evidence="6">
    <location>
        <begin position="41"/>
        <end position="74"/>
    </location>
</feature>
<evidence type="ECO:0000256" key="7">
    <source>
        <dbReference type="SAM" id="MobiDB-lite"/>
    </source>
</evidence>
<dbReference type="PANTHER" id="PTHR13146">
    <property type="match status" value="1"/>
</dbReference>
<evidence type="ECO:0000256" key="8">
    <source>
        <dbReference type="SAM" id="Phobius"/>
    </source>
</evidence>
<dbReference type="EMBL" id="OC858943">
    <property type="protein sequence ID" value="CAD7627030.1"/>
    <property type="molecule type" value="Genomic_DNA"/>
</dbReference>
<feature type="transmembrane region" description="Helical" evidence="8">
    <location>
        <begin position="603"/>
        <end position="624"/>
    </location>
</feature>
<dbReference type="PANTHER" id="PTHR13146:SF0">
    <property type="entry name" value="SOLUTE CARRIER FAMILY 35 MEMBER F6"/>
    <property type="match status" value="1"/>
</dbReference>
<feature type="transmembrane region" description="Helical" evidence="8">
    <location>
        <begin position="459"/>
        <end position="477"/>
    </location>
</feature>
<dbReference type="InterPro" id="IPR013083">
    <property type="entry name" value="Znf_RING/FYVE/PHD"/>
</dbReference>
<dbReference type="EMBL" id="CAJPIZ010004368">
    <property type="protein sequence ID" value="CAG2107460.1"/>
    <property type="molecule type" value="Genomic_DNA"/>
</dbReference>
<accession>A0A7R9KQ45</accession>
<evidence type="ECO:0000256" key="2">
    <source>
        <dbReference type="ARBA" id="ARBA00022483"/>
    </source>
</evidence>
<feature type="region of interest" description="Disordered" evidence="7">
    <location>
        <begin position="237"/>
        <end position="259"/>
    </location>
</feature>
<feature type="transmembrane region" description="Helical" evidence="8">
    <location>
        <begin position="517"/>
        <end position="538"/>
    </location>
</feature>
<feature type="repeat" description="ANK" evidence="6">
    <location>
        <begin position="75"/>
        <end position="107"/>
    </location>
</feature>
<gene>
    <name evidence="10" type="ORF">OSB1V03_LOCUS7460</name>
</gene>
<keyword evidence="4" id="KW-0800">Toxin</keyword>
<dbReference type="Gene3D" id="3.30.40.10">
    <property type="entry name" value="Zinc/RING finger domain, C3HC4 (zinc finger)"/>
    <property type="match status" value="1"/>
</dbReference>
<feature type="transmembrane region" description="Helical" evidence="8">
    <location>
        <begin position="341"/>
        <end position="360"/>
    </location>
</feature>
<evidence type="ECO:0000256" key="3">
    <source>
        <dbReference type="ARBA" id="ARBA00022537"/>
    </source>
</evidence>
<name>A0A7R9KQ45_9ACAR</name>
<protein>
    <recommendedName>
        <fullName evidence="9">EamA domain-containing protein</fullName>
    </recommendedName>
</protein>
<dbReference type="GO" id="GO:0044231">
    <property type="term" value="C:host cell presynaptic membrane"/>
    <property type="evidence" value="ECO:0007669"/>
    <property type="project" value="UniProtKB-KW"/>
</dbReference>
<evidence type="ECO:0000313" key="10">
    <source>
        <dbReference type="EMBL" id="CAD7627030.1"/>
    </source>
</evidence>
<dbReference type="AlphaFoldDB" id="A0A7R9KQ45"/>
<dbReference type="Pfam" id="PF00892">
    <property type="entry name" value="EamA"/>
    <property type="match status" value="1"/>
</dbReference>
<comment type="subcellular location">
    <subcellularLocation>
        <location evidence="1">Target cell membrane</location>
    </subcellularLocation>
</comment>
<dbReference type="InterPro" id="IPR000620">
    <property type="entry name" value="EamA_dom"/>
</dbReference>
<feature type="transmembrane region" description="Helical" evidence="8">
    <location>
        <begin position="636"/>
        <end position="655"/>
    </location>
</feature>
<keyword evidence="2" id="KW-0268">Exocytosis</keyword>
<dbReference type="GO" id="GO:0044218">
    <property type="term" value="C:other organism cell membrane"/>
    <property type="evidence" value="ECO:0007669"/>
    <property type="project" value="UniProtKB-KW"/>
</dbReference>
<dbReference type="InterPro" id="IPR036770">
    <property type="entry name" value="Ankyrin_rpt-contain_sf"/>
</dbReference>
<keyword evidence="6" id="KW-0040">ANK repeat</keyword>
<dbReference type="GO" id="GO:0006887">
    <property type="term" value="P:exocytosis"/>
    <property type="evidence" value="ECO:0007669"/>
    <property type="project" value="UniProtKB-KW"/>
</dbReference>
<evidence type="ECO:0000256" key="6">
    <source>
        <dbReference type="PROSITE-ProRule" id="PRU00023"/>
    </source>
</evidence>
<proteinExistence type="predicted"/>
<reference evidence="10" key="1">
    <citation type="submission" date="2020-11" db="EMBL/GenBank/DDBJ databases">
        <authorList>
            <person name="Tran Van P."/>
        </authorList>
    </citation>
    <scope>NUCLEOTIDE SEQUENCE</scope>
</reference>
<dbReference type="Proteomes" id="UP000759131">
    <property type="component" value="Unassembled WGS sequence"/>
</dbReference>
<dbReference type="PRINTS" id="PR01415">
    <property type="entry name" value="ANKYRIN"/>
</dbReference>
<feature type="transmembrane region" description="Helical" evidence="8">
    <location>
        <begin position="483"/>
        <end position="505"/>
    </location>
</feature>
<dbReference type="Gene3D" id="1.25.40.20">
    <property type="entry name" value="Ankyrin repeat-containing domain"/>
    <property type="match status" value="1"/>
</dbReference>
<evidence type="ECO:0000259" key="9">
    <source>
        <dbReference type="Pfam" id="PF00892"/>
    </source>
</evidence>
<dbReference type="PROSITE" id="PS50297">
    <property type="entry name" value="ANK_REP_REGION"/>
    <property type="match status" value="2"/>
</dbReference>
<dbReference type="SUPFAM" id="SSF48403">
    <property type="entry name" value="Ankyrin repeat"/>
    <property type="match status" value="1"/>
</dbReference>
<evidence type="ECO:0000256" key="5">
    <source>
        <dbReference type="ARBA" id="ARBA00023298"/>
    </source>
</evidence>
<dbReference type="InterPro" id="IPR037185">
    <property type="entry name" value="EmrE-like"/>
</dbReference>
<evidence type="ECO:0000256" key="4">
    <source>
        <dbReference type="ARBA" id="ARBA00023028"/>
    </source>
</evidence>
<keyword evidence="8" id="KW-1133">Transmembrane helix</keyword>
<dbReference type="PROSITE" id="PS50088">
    <property type="entry name" value="ANK_REPEAT"/>
    <property type="match status" value="2"/>
</dbReference>
<feature type="domain" description="EamA" evidence="9">
    <location>
        <begin position="343"/>
        <end position="498"/>
    </location>
</feature>
<keyword evidence="8" id="KW-0472">Membrane</keyword>
<keyword evidence="5" id="KW-1053">Target membrane</keyword>
<dbReference type="InterPro" id="IPR002110">
    <property type="entry name" value="Ankyrin_rpt"/>
</dbReference>
<keyword evidence="4" id="KW-0638">Presynaptic neurotoxin</keyword>
<keyword evidence="8" id="KW-0812">Transmembrane</keyword>
<dbReference type="Pfam" id="PF13920">
    <property type="entry name" value="zf-C3HC4_3"/>
    <property type="match status" value="1"/>
</dbReference>
<dbReference type="GO" id="GO:0016020">
    <property type="term" value="C:membrane"/>
    <property type="evidence" value="ECO:0007669"/>
    <property type="project" value="InterPro"/>
</dbReference>
<evidence type="ECO:0000256" key="1">
    <source>
        <dbReference type="ARBA" id="ARBA00004175"/>
    </source>
</evidence>
<organism evidence="10">
    <name type="scientific">Medioppia subpectinata</name>
    <dbReference type="NCBI Taxonomy" id="1979941"/>
    <lineage>
        <taxon>Eukaryota</taxon>
        <taxon>Metazoa</taxon>
        <taxon>Ecdysozoa</taxon>
        <taxon>Arthropoda</taxon>
        <taxon>Chelicerata</taxon>
        <taxon>Arachnida</taxon>
        <taxon>Acari</taxon>
        <taxon>Acariformes</taxon>
        <taxon>Sarcoptiformes</taxon>
        <taxon>Oribatida</taxon>
        <taxon>Brachypylina</taxon>
        <taxon>Oppioidea</taxon>
        <taxon>Oppiidae</taxon>
        <taxon>Medioppia</taxon>
    </lineage>
</organism>
<keyword evidence="11" id="KW-1185">Reference proteome</keyword>
<feature type="transmembrane region" description="Helical" evidence="8">
    <location>
        <begin position="381"/>
        <end position="406"/>
    </location>
</feature>
<feature type="transmembrane region" description="Helical" evidence="8">
    <location>
        <begin position="662"/>
        <end position="679"/>
    </location>
</feature>
<keyword evidence="3" id="KW-1052">Target cell membrane</keyword>
<feature type="transmembrane region" description="Helical" evidence="8">
    <location>
        <begin position="558"/>
        <end position="582"/>
    </location>
</feature>
<sequence length="727" mass="80776">MRVCDIHDELTRVRLHILLKVLTLMRIITKSRQLVDCKKEDGFAALHLAALNGHFQIVETLIIQGQADIDIQNNRKQTPLMLAVGQSHCSIIELLVRLGANVDIVNEDNDSGLHLALAKCREPLKADTVVTNSAVIPEILKKLSAIDFGQNINLSIACFLIQEGNADITLKNRRGKTALDMLEMPKQSDSQSNTNTPNYNVAKDFILSLVDRRKSRVKTPRGRAAVSVSTASDNVINVNQSDNDSTHTQAVNNSSENDINTSTTSECILCNDLLATVVFKPCGHLVVCDLCSIRIKRDKYLNVCVLKKLWSKKFAYICCESQNVIHCKHTQRGPSMAWTNYQIFLALLMVITGSINTLATKWADITKSMGKDGTYRHFNHPFVQAVAMFLGELTCLLAYKAMYFYYKQKDYTEDQYPTAIAGSRTFNPMIFLPPALCDMTATSLMYIGLNLTYASSFQMLRGALIIFTGLLSVAFLHRQLKPYEWLGILFVMCGLSIVGTSDLVFGSNDASSRGPNSVIAGDLLIIIAQIIAASQMVIEEKYVSGNNVSPLQAVGWEGLFGVIILSVLLVPMYFIPTGHLIFDNPDGQMEDAIDGYHQIKNSWQVAVALCGTIVSISFFNFAGISVTKAMSATTRTVLDSIRTFVIWIFSLVIGWEKLSKRTYVQVTGFAILMIGMFLYNNVLIRPFLIKRGFIRGEEPDASDIRPILRAEENETAVNPTMNDVRVS</sequence>
<dbReference type="SMART" id="SM00248">
    <property type="entry name" value="ANK"/>
    <property type="match status" value="2"/>
</dbReference>
<dbReference type="OrthoDB" id="29773at2759"/>
<dbReference type="SUPFAM" id="SSF103481">
    <property type="entry name" value="Multidrug resistance efflux transporter EmrE"/>
    <property type="match status" value="1"/>
</dbReference>
<feature type="transmembrane region" description="Helical" evidence="8">
    <location>
        <begin position="426"/>
        <end position="447"/>
    </location>
</feature>
<dbReference type="Pfam" id="PF12796">
    <property type="entry name" value="Ank_2"/>
    <property type="match status" value="1"/>
</dbReference>